<dbReference type="AlphaFoldDB" id="A0A2S5SQN1"/>
<dbReference type="InterPro" id="IPR037066">
    <property type="entry name" value="Plug_dom_sf"/>
</dbReference>
<evidence type="ECO:0000256" key="8">
    <source>
        <dbReference type="ARBA" id="ARBA00023170"/>
    </source>
</evidence>
<evidence type="ECO:0000256" key="2">
    <source>
        <dbReference type="ARBA" id="ARBA00009810"/>
    </source>
</evidence>
<feature type="chain" id="PRO_5015571915" evidence="13">
    <location>
        <begin position="44"/>
        <end position="753"/>
    </location>
</feature>
<evidence type="ECO:0000256" key="10">
    <source>
        <dbReference type="PROSITE-ProRule" id="PRU01360"/>
    </source>
</evidence>
<dbReference type="OrthoDB" id="9790771at2"/>
<dbReference type="Gene3D" id="2.40.170.20">
    <property type="entry name" value="TonB-dependent receptor, beta-barrel domain"/>
    <property type="match status" value="1"/>
</dbReference>
<dbReference type="PANTHER" id="PTHR32552:SF83">
    <property type="entry name" value="BLR3904 PROTEIN"/>
    <property type="match status" value="1"/>
</dbReference>
<protein>
    <submittedName>
        <fullName evidence="16">TonB-dependent siderophore receptor</fullName>
    </submittedName>
</protein>
<keyword evidence="6 11" id="KW-0798">TonB box</keyword>
<feature type="compositionally biased region" description="Low complexity" evidence="12">
    <location>
        <begin position="419"/>
        <end position="429"/>
    </location>
</feature>
<dbReference type="Gene3D" id="2.170.130.10">
    <property type="entry name" value="TonB-dependent receptor, plug domain"/>
    <property type="match status" value="1"/>
</dbReference>
<evidence type="ECO:0000256" key="6">
    <source>
        <dbReference type="ARBA" id="ARBA00023077"/>
    </source>
</evidence>
<feature type="domain" description="TonB-dependent receptor plug" evidence="15">
    <location>
        <begin position="90"/>
        <end position="188"/>
    </location>
</feature>
<evidence type="ECO:0000256" key="5">
    <source>
        <dbReference type="ARBA" id="ARBA00022692"/>
    </source>
</evidence>
<keyword evidence="7 10" id="KW-0472">Membrane</keyword>
<feature type="domain" description="TonB-dependent receptor-like beta-barrel" evidence="14">
    <location>
        <begin position="274"/>
        <end position="722"/>
    </location>
</feature>
<dbReference type="Proteomes" id="UP000238605">
    <property type="component" value="Unassembled WGS sequence"/>
</dbReference>
<keyword evidence="13" id="KW-0732">Signal</keyword>
<dbReference type="InterPro" id="IPR000531">
    <property type="entry name" value="Beta-barrel_TonB"/>
</dbReference>
<comment type="caution">
    <text evidence="16">The sequence shown here is derived from an EMBL/GenBank/DDBJ whole genome shotgun (WGS) entry which is preliminary data.</text>
</comment>
<dbReference type="GO" id="GO:0015891">
    <property type="term" value="P:siderophore transport"/>
    <property type="evidence" value="ECO:0007669"/>
    <property type="project" value="InterPro"/>
</dbReference>
<dbReference type="InterPro" id="IPR012910">
    <property type="entry name" value="Plug_dom"/>
</dbReference>
<evidence type="ECO:0000313" key="17">
    <source>
        <dbReference type="Proteomes" id="UP000238605"/>
    </source>
</evidence>
<organism evidence="16 17">
    <name type="scientific">Caldimonas caldifontis</name>
    <dbReference type="NCBI Taxonomy" id="1452508"/>
    <lineage>
        <taxon>Bacteria</taxon>
        <taxon>Pseudomonadati</taxon>
        <taxon>Pseudomonadota</taxon>
        <taxon>Betaproteobacteria</taxon>
        <taxon>Burkholderiales</taxon>
        <taxon>Sphaerotilaceae</taxon>
        <taxon>Caldimonas</taxon>
    </lineage>
</organism>
<name>A0A2S5SQN1_9BURK</name>
<dbReference type="NCBIfam" id="TIGR01783">
    <property type="entry name" value="TonB-siderophor"/>
    <property type="match status" value="1"/>
</dbReference>
<reference evidence="16 17" key="1">
    <citation type="submission" date="2018-02" db="EMBL/GenBank/DDBJ databases">
        <title>Reclassifiation of [Polyangium] brachysporum DSM 7029 as Guopingzhaonella breviflexa gen. nov., sp. nov., a member of the family Comamonadaceae.</title>
        <authorList>
            <person name="Tang B."/>
        </authorList>
    </citation>
    <scope>NUCLEOTIDE SEQUENCE [LARGE SCALE GENOMIC DNA]</scope>
    <source>
        <strain evidence="16 17">BCRC 80649</strain>
    </source>
</reference>
<keyword evidence="4 10" id="KW-1134">Transmembrane beta strand</keyword>
<evidence type="ECO:0000256" key="11">
    <source>
        <dbReference type="RuleBase" id="RU003357"/>
    </source>
</evidence>
<dbReference type="Pfam" id="PF07715">
    <property type="entry name" value="Plug"/>
    <property type="match status" value="1"/>
</dbReference>
<evidence type="ECO:0000313" key="16">
    <source>
        <dbReference type="EMBL" id="PPE65016.1"/>
    </source>
</evidence>
<dbReference type="RefSeq" id="WP_104303868.1">
    <property type="nucleotide sequence ID" value="NZ_PSNX01000018.1"/>
</dbReference>
<gene>
    <name evidence="16" type="ORF">C1704_16660</name>
</gene>
<dbReference type="InterPro" id="IPR036942">
    <property type="entry name" value="Beta-barrel_TonB_sf"/>
</dbReference>
<evidence type="ECO:0000259" key="14">
    <source>
        <dbReference type="Pfam" id="PF00593"/>
    </source>
</evidence>
<evidence type="ECO:0000256" key="4">
    <source>
        <dbReference type="ARBA" id="ARBA00022452"/>
    </source>
</evidence>
<keyword evidence="3 10" id="KW-0813">Transport</keyword>
<dbReference type="InterPro" id="IPR010105">
    <property type="entry name" value="TonB_sidphr_rcpt"/>
</dbReference>
<dbReference type="GO" id="GO:0015344">
    <property type="term" value="F:siderophore uptake transmembrane transporter activity"/>
    <property type="evidence" value="ECO:0007669"/>
    <property type="project" value="TreeGrafter"/>
</dbReference>
<dbReference type="CDD" id="cd01347">
    <property type="entry name" value="ligand_gated_channel"/>
    <property type="match status" value="1"/>
</dbReference>
<evidence type="ECO:0000256" key="3">
    <source>
        <dbReference type="ARBA" id="ARBA00022448"/>
    </source>
</evidence>
<keyword evidence="5 10" id="KW-0812">Transmembrane</keyword>
<accession>A0A2S5SQN1</accession>
<dbReference type="GO" id="GO:0009279">
    <property type="term" value="C:cell outer membrane"/>
    <property type="evidence" value="ECO:0007669"/>
    <property type="project" value="UniProtKB-SubCell"/>
</dbReference>
<evidence type="ECO:0000256" key="13">
    <source>
        <dbReference type="SAM" id="SignalP"/>
    </source>
</evidence>
<evidence type="ECO:0000256" key="12">
    <source>
        <dbReference type="SAM" id="MobiDB-lite"/>
    </source>
</evidence>
<dbReference type="Pfam" id="PF00593">
    <property type="entry name" value="TonB_dep_Rec_b-barrel"/>
    <property type="match status" value="1"/>
</dbReference>
<proteinExistence type="inferred from homology"/>
<dbReference type="PROSITE" id="PS52016">
    <property type="entry name" value="TONB_DEPENDENT_REC_3"/>
    <property type="match status" value="1"/>
</dbReference>
<comment type="similarity">
    <text evidence="2 10 11">Belongs to the TonB-dependent receptor family.</text>
</comment>
<feature type="region of interest" description="Disordered" evidence="12">
    <location>
        <begin position="1"/>
        <end position="26"/>
    </location>
</feature>
<dbReference type="InterPro" id="IPR039426">
    <property type="entry name" value="TonB-dep_rcpt-like"/>
</dbReference>
<evidence type="ECO:0000256" key="1">
    <source>
        <dbReference type="ARBA" id="ARBA00004571"/>
    </source>
</evidence>
<keyword evidence="17" id="KW-1185">Reference proteome</keyword>
<keyword evidence="8 16" id="KW-0675">Receptor</keyword>
<evidence type="ECO:0000256" key="9">
    <source>
        <dbReference type="ARBA" id="ARBA00023237"/>
    </source>
</evidence>
<dbReference type="GO" id="GO:0038023">
    <property type="term" value="F:signaling receptor activity"/>
    <property type="evidence" value="ECO:0007669"/>
    <property type="project" value="InterPro"/>
</dbReference>
<feature type="signal peptide" evidence="13">
    <location>
        <begin position="1"/>
        <end position="43"/>
    </location>
</feature>
<evidence type="ECO:0000256" key="7">
    <source>
        <dbReference type="ARBA" id="ARBA00023136"/>
    </source>
</evidence>
<dbReference type="PANTHER" id="PTHR32552">
    <property type="entry name" value="FERRICHROME IRON RECEPTOR-RELATED"/>
    <property type="match status" value="1"/>
</dbReference>
<dbReference type="SUPFAM" id="SSF56935">
    <property type="entry name" value="Porins"/>
    <property type="match status" value="1"/>
</dbReference>
<sequence length="753" mass="81961">MARTVRAQARPRPSRSPSAAPAAPRVGPAAALMASLAVGGAWAQTPPADPPAAAQATALPEVKVQATAEHDPKDSLRVNRSGIGKGDQALRDIPQSVTVITERLMDDRNLDDFREVLRATAGVTFQAGETGEEDVRLRGFSLLQAGDIYLDGRRDPGLQERDTFNLERVEVLKGSASMLFGRGSTGGVVNQVSKRPFLMNRHEVNVSAGSGEDWRVTGDFNLLTGPDAALRINTLVHQAEHWGAEIDKKGIAPTYNWGIGTANEFQVGFYHLEYDNKPLYNHPWFLIDGKIKPSLPAKNYYGLASDYNQGRSTYGSLMHIHRFGGGAELKTSLQHGRFERDLWASVVRFAGAASQPGGVAVTPDTLGPDTVLTRTGKGRVGVSDITTLQSDFSNSFQALGVRHSLIAGVEFTQEDARRNNNAAGPARPNTTVGTPNDGASIGDTRDIAMNEFDVRNISLYAQDTVELTSVLKLVGGLRFDRFKADFRDTAGNSFTMKDMLWSPRVGLLFQPNDWASFHVSYGTSYNTSADTYQHTINAALTNPANARVLNTPPEKSRNIEIGGKFDLLDNRLWVGTALFYSEKYNERNTDPDSPQDLLSGKRHALGLDLDVAGRITAQWDAFLSYTWIPSARIDRSNVTPNPAGTGAQVQGDRPGLTPKHSASLWTTYRVLPSLRVGAGLNHRGEQNPEGARHVTAASFTTLDLMAEYAFNESLSLKVNVNNATDKLYADSLYRGFYTPGAPRTVQATLKAVF</sequence>
<keyword evidence="9 10" id="KW-0998">Cell outer membrane</keyword>
<dbReference type="EMBL" id="PSNX01000018">
    <property type="protein sequence ID" value="PPE65016.1"/>
    <property type="molecule type" value="Genomic_DNA"/>
</dbReference>
<feature type="region of interest" description="Disordered" evidence="12">
    <location>
        <begin position="418"/>
        <end position="440"/>
    </location>
</feature>
<comment type="subcellular location">
    <subcellularLocation>
        <location evidence="1 10">Cell outer membrane</location>
        <topology evidence="1 10">Multi-pass membrane protein</topology>
    </subcellularLocation>
</comment>
<evidence type="ECO:0000259" key="15">
    <source>
        <dbReference type="Pfam" id="PF07715"/>
    </source>
</evidence>